<dbReference type="InterPro" id="IPR012347">
    <property type="entry name" value="Ferritin-like"/>
</dbReference>
<keyword evidence="3" id="KW-1185">Reference proteome</keyword>
<dbReference type="InterPro" id="IPR009078">
    <property type="entry name" value="Ferritin-like_SF"/>
</dbReference>
<dbReference type="EMBL" id="CP058649">
    <property type="protein sequence ID" value="QUI22453.1"/>
    <property type="molecule type" value="Genomic_DNA"/>
</dbReference>
<proteinExistence type="predicted"/>
<dbReference type="Pfam" id="PF02915">
    <property type="entry name" value="Rubrerythrin"/>
    <property type="match status" value="1"/>
</dbReference>
<dbReference type="CDD" id="cd01045">
    <property type="entry name" value="Ferritin_like_AB"/>
    <property type="match status" value="1"/>
</dbReference>
<evidence type="ECO:0000313" key="2">
    <source>
        <dbReference type="EMBL" id="QUI22453.1"/>
    </source>
</evidence>
<dbReference type="KEGG" id="vpy:HZI73_09125"/>
<dbReference type="SUPFAM" id="SSF47240">
    <property type="entry name" value="Ferritin-like"/>
    <property type="match status" value="1"/>
</dbReference>
<evidence type="ECO:0000313" key="3">
    <source>
        <dbReference type="Proteomes" id="UP000683246"/>
    </source>
</evidence>
<sequence>MMNQANVQEILRFAITIEEEGVTFYNKYSELAKGDMKKLLLTLASDEKAHAEVFQQMLDELDTSVDDYLFQEEVDSYFRFYANHVAFNRRKEKLTSIIEVLKVAIETEKITTEFYRGLIPKTSDDKVLAILNRLVDEETKHQHVLEDYLKTVM</sequence>
<dbReference type="Proteomes" id="UP000683246">
    <property type="component" value="Chromosome"/>
</dbReference>
<evidence type="ECO:0000259" key="1">
    <source>
        <dbReference type="Pfam" id="PF02915"/>
    </source>
</evidence>
<name>A0A8J8SGL7_9FIRM</name>
<dbReference type="GO" id="GO:0016491">
    <property type="term" value="F:oxidoreductase activity"/>
    <property type="evidence" value="ECO:0007669"/>
    <property type="project" value="InterPro"/>
</dbReference>
<accession>A0A8J8SGL7</accession>
<feature type="domain" description="Rubrerythrin diiron-binding" evidence="1">
    <location>
        <begin position="9"/>
        <end position="146"/>
    </location>
</feature>
<dbReference type="PANTHER" id="PTHR33531">
    <property type="entry name" value="RUBRERYTHRIN SUBFAMILY"/>
    <property type="match status" value="1"/>
</dbReference>
<dbReference type="PANTHER" id="PTHR33531:SF7">
    <property type="entry name" value="HYPOTHETICAL MEMBRANE PROTEIN, CONSERVED"/>
    <property type="match status" value="1"/>
</dbReference>
<organism evidence="2 3">
    <name type="scientific">Vallitalea pronyensis</name>
    <dbReference type="NCBI Taxonomy" id="1348613"/>
    <lineage>
        <taxon>Bacteria</taxon>
        <taxon>Bacillati</taxon>
        <taxon>Bacillota</taxon>
        <taxon>Clostridia</taxon>
        <taxon>Lachnospirales</taxon>
        <taxon>Vallitaleaceae</taxon>
        <taxon>Vallitalea</taxon>
    </lineage>
</organism>
<dbReference type="AlphaFoldDB" id="A0A8J8SGL7"/>
<dbReference type="InterPro" id="IPR003251">
    <property type="entry name" value="Rr_diiron-bd_dom"/>
</dbReference>
<dbReference type="GO" id="GO:0046872">
    <property type="term" value="F:metal ion binding"/>
    <property type="evidence" value="ECO:0007669"/>
    <property type="project" value="InterPro"/>
</dbReference>
<reference evidence="2" key="1">
    <citation type="submission" date="2020-07" db="EMBL/GenBank/DDBJ databases">
        <title>Vallitalea pronyensis genome.</title>
        <authorList>
            <person name="Postec A."/>
        </authorList>
    </citation>
    <scope>NUCLEOTIDE SEQUENCE</scope>
    <source>
        <strain evidence="2">FatNI3</strain>
    </source>
</reference>
<protein>
    <submittedName>
        <fullName evidence="2">Ferritin family protein</fullName>
    </submittedName>
</protein>
<dbReference type="RefSeq" id="WP_212697939.1">
    <property type="nucleotide sequence ID" value="NZ_CP058649.1"/>
</dbReference>
<gene>
    <name evidence="2" type="ORF">HZI73_09125</name>
</gene>
<dbReference type="Gene3D" id="1.20.1260.10">
    <property type="match status" value="1"/>
</dbReference>